<keyword evidence="4" id="KW-0804">Transcription</keyword>
<evidence type="ECO:0000256" key="1">
    <source>
        <dbReference type="ARBA" id="ARBA00009437"/>
    </source>
</evidence>
<evidence type="ECO:0000259" key="5">
    <source>
        <dbReference type="PROSITE" id="PS50931"/>
    </source>
</evidence>
<dbReference type="Gene3D" id="1.10.10.10">
    <property type="entry name" value="Winged helix-like DNA-binding domain superfamily/Winged helix DNA-binding domain"/>
    <property type="match status" value="1"/>
</dbReference>
<comment type="similarity">
    <text evidence="1">Belongs to the LysR transcriptional regulatory family.</text>
</comment>
<comment type="caution">
    <text evidence="6">The sequence shown here is derived from an EMBL/GenBank/DDBJ whole genome shotgun (WGS) entry which is preliminary data.</text>
</comment>
<sequence>MMDDDGANNLPWDLIRAFLALDRHGDYAVAAEMERIDDSTLRRRIRTLEQRMGRTLFVRTEHGSKAAPDQVELVGAALRMEEAARAFSSSSQENTGVISITLLDVCAELFSEAFCEFQRKFPRIVLNITTESHFVDLEKEQVDIAIRLARPLRNGGSLRIRKIGDLRLNAYASRDYLARLAARGIRPESASHDLLAMNLGFPSSDHNFAYRELTWEELGLHGRVVSRSDSMLMLARMCELGMGVAVMPSVTAASHPDLRPVLPDRPDTPGDLWMVSRFDLRAAWQRELAEMLKEALSLRQAIQTY</sequence>
<dbReference type="SUPFAM" id="SSF53850">
    <property type="entry name" value="Periplasmic binding protein-like II"/>
    <property type="match status" value="1"/>
</dbReference>
<dbReference type="InterPro" id="IPR036390">
    <property type="entry name" value="WH_DNA-bd_sf"/>
</dbReference>
<organism evidence="6 7">
    <name type="scientific">Thauera sinica</name>
    <dbReference type="NCBI Taxonomy" id="2665146"/>
    <lineage>
        <taxon>Bacteria</taxon>
        <taxon>Pseudomonadati</taxon>
        <taxon>Pseudomonadota</taxon>
        <taxon>Betaproteobacteria</taxon>
        <taxon>Rhodocyclales</taxon>
        <taxon>Zoogloeaceae</taxon>
        <taxon>Thauera</taxon>
    </lineage>
</organism>
<dbReference type="InterPro" id="IPR000847">
    <property type="entry name" value="LysR_HTH_N"/>
</dbReference>
<proteinExistence type="inferred from homology"/>
<dbReference type="InterPro" id="IPR058163">
    <property type="entry name" value="LysR-type_TF_proteobact-type"/>
</dbReference>
<evidence type="ECO:0000313" key="6">
    <source>
        <dbReference type="EMBL" id="MFC5771864.1"/>
    </source>
</evidence>
<keyword evidence="7" id="KW-1185">Reference proteome</keyword>
<dbReference type="PROSITE" id="PS50931">
    <property type="entry name" value="HTH_LYSR"/>
    <property type="match status" value="1"/>
</dbReference>
<dbReference type="Pfam" id="PF03466">
    <property type="entry name" value="LysR_substrate"/>
    <property type="match status" value="1"/>
</dbReference>
<dbReference type="Pfam" id="PF00126">
    <property type="entry name" value="HTH_1"/>
    <property type="match status" value="1"/>
</dbReference>
<dbReference type="PANTHER" id="PTHR30537">
    <property type="entry name" value="HTH-TYPE TRANSCRIPTIONAL REGULATOR"/>
    <property type="match status" value="1"/>
</dbReference>
<keyword evidence="3" id="KW-0238">DNA-binding</keyword>
<evidence type="ECO:0000256" key="2">
    <source>
        <dbReference type="ARBA" id="ARBA00023015"/>
    </source>
</evidence>
<feature type="domain" description="HTH lysR-type" evidence="5">
    <location>
        <begin position="10"/>
        <end position="67"/>
    </location>
</feature>
<evidence type="ECO:0000256" key="4">
    <source>
        <dbReference type="ARBA" id="ARBA00023163"/>
    </source>
</evidence>
<name>A0ABW1AXH3_9RHOO</name>
<dbReference type="RefSeq" id="WP_096449721.1">
    <property type="nucleotide sequence ID" value="NZ_JBHSOG010000101.1"/>
</dbReference>
<evidence type="ECO:0000313" key="7">
    <source>
        <dbReference type="Proteomes" id="UP001595974"/>
    </source>
</evidence>
<gene>
    <name evidence="6" type="ORF">ACFPTN_20995</name>
</gene>
<dbReference type="EMBL" id="JBHSOG010000101">
    <property type="protein sequence ID" value="MFC5771864.1"/>
    <property type="molecule type" value="Genomic_DNA"/>
</dbReference>
<keyword evidence="2" id="KW-0805">Transcription regulation</keyword>
<dbReference type="InterPro" id="IPR036388">
    <property type="entry name" value="WH-like_DNA-bd_sf"/>
</dbReference>
<protein>
    <submittedName>
        <fullName evidence="6">LysR family transcriptional regulator</fullName>
    </submittedName>
</protein>
<dbReference type="SUPFAM" id="SSF46785">
    <property type="entry name" value="Winged helix' DNA-binding domain"/>
    <property type="match status" value="1"/>
</dbReference>
<accession>A0ABW1AXH3</accession>
<evidence type="ECO:0000256" key="3">
    <source>
        <dbReference type="ARBA" id="ARBA00023125"/>
    </source>
</evidence>
<dbReference type="InterPro" id="IPR005119">
    <property type="entry name" value="LysR_subst-bd"/>
</dbReference>
<reference evidence="7" key="1">
    <citation type="journal article" date="2019" name="Int. J. Syst. Evol. Microbiol.">
        <title>The Global Catalogue of Microorganisms (GCM) 10K type strain sequencing project: providing services to taxonomists for standard genome sequencing and annotation.</title>
        <authorList>
            <consortium name="The Broad Institute Genomics Platform"/>
            <consortium name="The Broad Institute Genome Sequencing Center for Infectious Disease"/>
            <person name="Wu L."/>
            <person name="Ma J."/>
        </authorList>
    </citation>
    <scope>NUCLEOTIDE SEQUENCE [LARGE SCALE GENOMIC DNA]</scope>
    <source>
        <strain evidence="7">SHR3</strain>
    </source>
</reference>
<dbReference type="Proteomes" id="UP001595974">
    <property type="component" value="Unassembled WGS sequence"/>
</dbReference>
<dbReference type="Gene3D" id="3.40.190.290">
    <property type="match status" value="1"/>
</dbReference>
<dbReference type="PANTHER" id="PTHR30537:SF3">
    <property type="entry name" value="TRANSCRIPTIONAL REGULATORY PROTEIN"/>
    <property type="match status" value="1"/>
</dbReference>